<dbReference type="STRING" id="126957.T1IR75"/>
<proteinExistence type="inferred from homology"/>
<dbReference type="InterPro" id="IPR014770">
    <property type="entry name" value="Munc13_1"/>
</dbReference>
<dbReference type="AlphaFoldDB" id="T1IR75"/>
<reference evidence="10" key="2">
    <citation type="submission" date="2015-02" db="UniProtKB">
        <authorList>
            <consortium name="EnsemblMetazoa"/>
        </authorList>
    </citation>
    <scope>IDENTIFICATION</scope>
</reference>
<dbReference type="InterPro" id="IPR014772">
    <property type="entry name" value="Munc13_dom-2"/>
</dbReference>
<dbReference type="PROSITE" id="PS51258">
    <property type="entry name" value="MHD1"/>
    <property type="match status" value="1"/>
</dbReference>
<dbReference type="PANTHER" id="PTHR45999:SF4">
    <property type="entry name" value="UNC-13-4A, ISOFORM B"/>
    <property type="match status" value="1"/>
</dbReference>
<evidence type="ECO:0000259" key="7">
    <source>
        <dbReference type="PROSITE" id="PS50004"/>
    </source>
</evidence>
<dbReference type="PROSITE" id="PS51259">
    <property type="entry name" value="MHD2"/>
    <property type="match status" value="1"/>
</dbReference>
<evidence type="ECO:0000256" key="4">
    <source>
        <dbReference type="ARBA" id="ARBA00022483"/>
    </source>
</evidence>
<evidence type="ECO:0000256" key="5">
    <source>
        <dbReference type="ARBA" id="ARBA00022490"/>
    </source>
</evidence>
<feature type="domain" description="MHD1" evidence="8">
    <location>
        <begin position="405"/>
        <end position="536"/>
    </location>
</feature>
<evidence type="ECO:0000313" key="10">
    <source>
        <dbReference type="EnsemblMetazoa" id="SMAR003559-PA"/>
    </source>
</evidence>
<comment type="similarity">
    <text evidence="3">Belongs to the unc-13 family.</text>
</comment>
<dbReference type="EnsemblMetazoa" id="SMAR003559-RA">
    <property type="protein sequence ID" value="SMAR003559-PA"/>
    <property type="gene ID" value="SMAR003559"/>
</dbReference>
<dbReference type="InterPro" id="IPR052095">
    <property type="entry name" value="UNC-13_domain"/>
</dbReference>
<evidence type="ECO:0008006" key="12">
    <source>
        <dbReference type="Google" id="ProtNLM"/>
    </source>
</evidence>
<dbReference type="PANTHER" id="PTHR45999">
    <property type="entry name" value="UNC-13-4A, ISOFORM B"/>
    <property type="match status" value="1"/>
</dbReference>
<keyword evidence="5" id="KW-0963">Cytoplasm</keyword>
<dbReference type="SUPFAM" id="SSF49562">
    <property type="entry name" value="C2 domain (Calcium/lipid-binding domain, CaLB)"/>
    <property type="match status" value="1"/>
</dbReference>
<dbReference type="PROSITE" id="PS50004">
    <property type="entry name" value="C2"/>
    <property type="match status" value="1"/>
</dbReference>
<dbReference type="GO" id="GO:0006887">
    <property type="term" value="P:exocytosis"/>
    <property type="evidence" value="ECO:0007669"/>
    <property type="project" value="UniProtKB-KW"/>
</dbReference>
<evidence type="ECO:0000313" key="11">
    <source>
        <dbReference type="Proteomes" id="UP000014500"/>
    </source>
</evidence>
<dbReference type="eggNOG" id="KOG1328">
    <property type="taxonomic scope" value="Eukaryota"/>
</dbReference>
<dbReference type="InterPro" id="IPR000008">
    <property type="entry name" value="C2_dom"/>
</dbReference>
<comment type="subcellular location">
    <subcellularLocation>
        <location evidence="1">Cytoplasm</location>
    </subcellularLocation>
    <subcellularLocation>
        <location evidence="2">Late endosome</location>
    </subcellularLocation>
</comment>
<dbReference type="EMBL" id="JH431338">
    <property type="status" value="NOT_ANNOTATED_CDS"/>
    <property type="molecule type" value="Genomic_DNA"/>
</dbReference>
<sequence length="1025" mass="118029">MKWKLYICQYSPTSLKRTFLKRKLVIMNDLKLAKGVDWTVIRLRNNVIDQLNNHWASDILSGQEEFFSSGFCCKGVLFKRLILRAAFSYERLLVTCGFWLRAAFGYERLLVTSGFWSRAAFGHERLLVTSGFWLRADFCYKHNAKYFSAVTPDNDQLNNHWASDILSGQEVSYLTINQQLASLLLGMCTILSSFQAVFVVKEFFLSVLSNAKLHQITVTVVTITITEEMLAESFNLFIEFCLSLLRKQRDLFPPTNKAALIKLEYLLRCLALIQSMQAFWQCCPFHKELPLEVINIVRKGTREWYDKMVALTKPETVNEESLTTSFIELTNIVTADIQRGFQYYNKIFEDILNISYFSVIYKQLDVLMTDDVAPVVMELCATLRKLQVTSDEITDHDLQMGTHMFELYMALQEFFKFKNNLTQDQQMFIYFSREQAKLHILNYAQWFSEVVNRWLIIARYKAMLRIRRAVELEKVVSQVDSLVKHSTSAVDTTSCFYQIKIFWKQLAWPDLLSAYVFVTKILDDICCGATYYADLMYTKLYEAGFYDEDGQFDVTEQLCIAINDMEHVRSSLRILPQELEFEAIIQAVDKSQGEVGGRQCRVAFESVLSSAIEDVENQIFKVVGHIGEKASLAMVKFQRIIKMLIRFCMRPDIRKYAFHLAWAPDGLPAEEVGFSHQQTAIVPLMEYLDNNLTTLNGTLLSSNFERILIIIWSVVMEEVQTQADSGIGEKHLVFFERLHGSLTIMMDFFHAEEKGLSLEMLKNQQYQVGPKYGMYRISSNKSCSLYSPKCQRFLSLNRTETLDLISKYYFEKLMEQQQKNTSCENGVLTVRVYFHNDCLCIEVISAKDILPLDTNGYSDPFVILQILPPRIFPNCPIQSTKVQKKTLQPFLLANIIIIAEPWGGEPTEGQCVSWTFVFWSIGCVQFSATLEQCKDPSSMIQLTVMDHDILLSNDFAGEAFVSLNHVPGVDEKMVEDVATLHGLKPIELNLLRSKQSENEILKVLEKRLWDKTALEFAKSQKAHSA</sequence>
<evidence type="ECO:0000256" key="6">
    <source>
        <dbReference type="ARBA" id="ARBA00022753"/>
    </source>
</evidence>
<feature type="domain" description="MHD2" evidence="9">
    <location>
        <begin position="678"/>
        <end position="787"/>
    </location>
</feature>
<name>T1IR75_STRMM</name>
<evidence type="ECO:0000256" key="2">
    <source>
        <dbReference type="ARBA" id="ARBA00004603"/>
    </source>
</evidence>
<dbReference type="Gene3D" id="1.10.357.50">
    <property type="match status" value="1"/>
</dbReference>
<dbReference type="HOGENOM" id="CLU_003295_2_1_1"/>
<evidence type="ECO:0000256" key="3">
    <source>
        <dbReference type="ARBA" id="ARBA00005823"/>
    </source>
</evidence>
<evidence type="ECO:0000259" key="8">
    <source>
        <dbReference type="PROSITE" id="PS51258"/>
    </source>
</evidence>
<feature type="domain" description="C2" evidence="7">
    <location>
        <begin position="815"/>
        <end position="976"/>
    </location>
</feature>
<keyword evidence="11" id="KW-1185">Reference proteome</keyword>
<dbReference type="PhylomeDB" id="T1IR75"/>
<evidence type="ECO:0000259" key="9">
    <source>
        <dbReference type="PROSITE" id="PS51259"/>
    </source>
</evidence>
<dbReference type="Pfam" id="PF00168">
    <property type="entry name" value="C2"/>
    <property type="match status" value="2"/>
</dbReference>
<dbReference type="InterPro" id="IPR035892">
    <property type="entry name" value="C2_domain_sf"/>
</dbReference>
<accession>T1IR75</accession>
<dbReference type="Gene3D" id="1.20.58.1100">
    <property type="match status" value="1"/>
</dbReference>
<organism evidence="10 11">
    <name type="scientific">Strigamia maritima</name>
    <name type="common">European centipede</name>
    <name type="synonym">Geophilus maritimus</name>
    <dbReference type="NCBI Taxonomy" id="126957"/>
    <lineage>
        <taxon>Eukaryota</taxon>
        <taxon>Metazoa</taxon>
        <taxon>Ecdysozoa</taxon>
        <taxon>Arthropoda</taxon>
        <taxon>Myriapoda</taxon>
        <taxon>Chilopoda</taxon>
        <taxon>Pleurostigmophora</taxon>
        <taxon>Geophilomorpha</taxon>
        <taxon>Linotaeniidae</taxon>
        <taxon>Strigamia</taxon>
    </lineage>
</organism>
<dbReference type="Proteomes" id="UP000014500">
    <property type="component" value="Unassembled WGS sequence"/>
</dbReference>
<dbReference type="Gene3D" id="2.60.40.150">
    <property type="entry name" value="C2 domain"/>
    <property type="match status" value="1"/>
</dbReference>
<keyword evidence="6" id="KW-0967">Endosome</keyword>
<dbReference type="GO" id="GO:0099503">
    <property type="term" value="C:secretory vesicle"/>
    <property type="evidence" value="ECO:0007669"/>
    <property type="project" value="TreeGrafter"/>
</dbReference>
<evidence type="ECO:0000256" key="1">
    <source>
        <dbReference type="ARBA" id="ARBA00004496"/>
    </source>
</evidence>
<protein>
    <recommendedName>
        <fullName evidence="12">C2 domain-containing protein</fullName>
    </recommendedName>
</protein>
<keyword evidence="4" id="KW-0268">Exocytosis</keyword>
<reference evidence="11" key="1">
    <citation type="submission" date="2011-05" db="EMBL/GenBank/DDBJ databases">
        <authorList>
            <person name="Richards S.R."/>
            <person name="Qu J."/>
            <person name="Jiang H."/>
            <person name="Jhangiani S.N."/>
            <person name="Agravi P."/>
            <person name="Goodspeed R."/>
            <person name="Gross S."/>
            <person name="Mandapat C."/>
            <person name="Jackson L."/>
            <person name="Mathew T."/>
            <person name="Pu L."/>
            <person name="Thornton R."/>
            <person name="Saada N."/>
            <person name="Wilczek-Boney K.B."/>
            <person name="Lee S."/>
            <person name="Kovar C."/>
            <person name="Wu Y."/>
            <person name="Scherer S.E."/>
            <person name="Worley K.C."/>
            <person name="Muzny D.M."/>
            <person name="Gibbs R."/>
        </authorList>
    </citation>
    <scope>NUCLEOTIDE SEQUENCE</scope>
    <source>
        <strain evidence="11">Brora</strain>
    </source>
</reference>
<dbReference type="GO" id="GO:0005770">
    <property type="term" value="C:late endosome"/>
    <property type="evidence" value="ECO:0007669"/>
    <property type="project" value="UniProtKB-SubCell"/>
</dbReference>